<dbReference type="Proteomes" id="UP001499863">
    <property type="component" value="Unassembled WGS sequence"/>
</dbReference>
<evidence type="ECO:0000256" key="1">
    <source>
        <dbReference type="SAM" id="MobiDB-lite"/>
    </source>
</evidence>
<gene>
    <name evidence="2" type="ORF">GCM10009639_06540</name>
</gene>
<evidence type="ECO:0000313" key="2">
    <source>
        <dbReference type="EMBL" id="GAA1384727.1"/>
    </source>
</evidence>
<dbReference type="EMBL" id="BAAAKJ010000027">
    <property type="protein sequence ID" value="GAA1384727.1"/>
    <property type="molecule type" value="Genomic_DNA"/>
</dbReference>
<feature type="compositionally biased region" description="Gly residues" evidence="1">
    <location>
        <begin position="148"/>
        <end position="172"/>
    </location>
</feature>
<sequence length="307" mass="31183">MAEVGVGAGDQHRDPVGGAEVAPDLGEQAAAARVEGEDLPAGREQALHVVGPGDGERALLRGERVVGGARPGSVAFGGQRDPVGAVAHGERGAVEVADHQRVGLDQPVQVGGGEPAEELGGGGRRGGGRVGQVVSVGVVLDPGGAAGRRGGDGQLLGGRGGLGGHRTGVGEDGGTREGADQDVLPPPTAHRLNSLRVPSPIPDGARGWYDCQLPCASLGARRRAEFRLNCGMDHMNRECPGCVLVVRASRFGCTGPPPRPVGRGGGLGRGGGARSPGQLSEFQAEHGREPPTRRSGWPLPSATEIRR</sequence>
<feature type="region of interest" description="Disordered" evidence="1">
    <location>
        <begin position="106"/>
        <end position="127"/>
    </location>
</feature>
<reference evidence="2 3" key="1">
    <citation type="journal article" date="2019" name="Int. J. Syst. Evol. Microbiol.">
        <title>The Global Catalogue of Microorganisms (GCM) 10K type strain sequencing project: providing services to taxonomists for standard genome sequencing and annotation.</title>
        <authorList>
            <consortium name="The Broad Institute Genomics Platform"/>
            <consortium name="The Broad Institute Genome Sequencing Center for Infectious Disease"/>
            <person name="Wu L."/>
            <person name="Ma J."/>
        </authorList>
    </citation>
    <scope>NUCLEOTIDE SEQUENCE [LARGE SCALE GENOMIC DNA]</scope>
    <source>
        <strain evidence="2 3">JCM 12393</strain>
    </source>
</reference>
<keyword evidence="3" id="KW-1185">Reference proteome</keyword>
<organism evidence="2 3">
    <name type="scientific">Kitasatospora putterlickiae</name>
    <dbReference type="NCBI Taxonomy" id="221725"/>
    <lineage>
        <taxon>Bacteria</taxon>
        <taxon>Bacillati</taxon>
        <taxon>Actinomycetota</taxon>
        <taxon>Actinomycetes</taxon>
        <taxon>Kitasatosporales</taxon>
        <taxon>Streptomycetaceae</taxon>
        <taxon>Kitasatospora</taxon>
    </lineage>
</organism>
<feature type="compositionally biased region" description="Gly residues" evidence="1">
    <location>
        <begin position="110"/>
        <end position="127"/>
    </location>
</feature>
<feature type="region of interest" description="Disordered" evidence="1">
    <location>
        <begin position="148"/>
        <end position="193"/>
    </location>
</feature>
<feature type="compositionally biased region" description="Basic and acidic residues" evidence="1">
    <location>
        <begin position="283"/>
        <end position="292"/>
    </location>
</feature>
<feature type="region of interest" description="Disordered" evidence="1">
    <location>
        <begin position="1"/>
        <end position="42"/>
    </location>
</feature>
<feature type="region of interest" description="Disordered" evidence="1">
    <location>
        <begin position="256"/>
        <end position="307"/>
    </location>
</feature>
<evidence type="ECO:0000313" key="3">
    <source>
        <dbReference type="Proteomes" id="UP001499863"/>
    </source>
</evidence>
<accession>A0ABN1XNJ2</accession>
<name>A0ABN1XNJ2_9ACTN</name>
<protein>
    <submittedName>
        <fullName evidence="2">Uncharacterized protein</fullName>
    </submittedName>
</protein>
<feature type="compositionally biased region" description="Gly residues" evidence="1">
    <location>
        <begin position="262"/>
        <end position="274"/>
    </location>
</feature>
<comment type="caution">
    <text evidence="2">The sequence shown here is derived from an EMBL/GenBank/DDBJ whole genome shotgun (WGS) entry which is preliminary data.</text>
</comment>
<proteinExistence type="predicted"/>